<feature type="domain" description="Small ribosomal subunit protein uS7" evidence="5">
    <location>
        <begin position="105"/>
        <end position="198"/>
    </location>
</feature>
<dbReference type="Gene3D" id="1.10.455.10">
    <property type="entry name" value="Ribosomal protein S7 domain"/>
    <property type="match status" value="1"/>
</dbReference>
<evidence type="ECO:0000256" key="4">
    <source>
        <dbReference type="SAM" id="MobiDB-lite"/>
    </source>
</evidence>
<proteinExistence type="inferred from homology"/>
<dbReference type="STRING" id="3088.A0A383WFJ6"/>
<dbReference type="SUPFAM" id="SSF47973">
    <property type="entry name" value="Ribosomal protein S7"/>
    <property type="match status" value="1"/>
</dbReference>
<reference evidence="6 7" key="1">
    <citation type="submission" date="2016-10" db="EMBL/GenBank/DDBJ databases">
        <authorList>
            <person name="Cai Z."/>
        </authorList>
    </citation>
    <scope>NUCLEOTIDE SEQUENCE [LARGE SCALE GENOMIC DNA]</scope>
</reference>
<evidence type="ECO:0000259" key="5">
    <source>
        <dbReference type="Pfam" id="PF00177"/>
    </source>
</evidence>
<feature type="region of interest" description="Disordered" evidence="4">
    <location>
        <begin position="55"/>
        <end position="96"/>
    </location>
</feature>
<feature type="compositionally biased region" description="Basic and acidic residues" evidence="4">
    <location>
        <begin position="59"/>
        <end position="81"/>
    </location>
</feature>
<evidence type="ECO:0000256" key="2">
    <source>
        <dbReference type="ARBA" id="ARBA00022980"/>
    </source>
</evidence>
<dbReference type="AlphaFoldDB" id="A0A383WFJ6"/>
<comment type="similarity">
    <text evidence="1">Belongs to the universal ribosomal protein uS7 family.</text>
</comment>
<keyword evidence="2" id="KW-0689">Ribosomal protein</keyword>
<sequence>MLRRLANSQLLPQLTQQLLPASCQQACLLQQPQGWQLPQQQAGAAVQLQQAAAFSKKLNPKEQKRDQKSQQRKDKKDRKADAAVGSSGESGSFAEDGAAVEPDITRLVLQAIHNVTPLLDVRAVRTATKVNYVPGLMPPKKARSLALHWLVKAADARAKGSRGGYAECLALELLLAYQKKGAARQKRDDLHKLALQNRANVHQRWW</sequence>
<evidence type="ECO:0000256" key="3">
    <source>
        <dbReference type="ARBA" id="ARBA00023274"/>
    </source>
</evidence>
<dbReference type="InterPro" id="IPR036823">
    <property type="entry name" value="Ribosomal_uS7_dom_sf"/>
</dbReference>
<dbReference type="Pfam" id="PF00177">
    <property type="entry name" value="Ribosomal_S7"/>
    <property type="match status" value="1"/>
</dbReference>
<dbReference type="InterPro" id="IPR023798">
    <property type="entry name" value="Ribosomal_uS7_dom"/>
</dbReference>
<dbReference type="EMBL" id="FNXT01001256">
    <property type="protein sequence ID" value="SZX76357.1"/>
    <property type="molecule type" value="Genomic_DNA"/>
</dbReference>
<dbReference type="GO" id="GO:1990904">
    <property type="term" value="C:ribonucleoprotein complex"/>
    <property type="evidence" value="ECO:0007669"/>
    <property type="project" value="UniProtKB-KW"/>
</dbReference>
<organism evidence="6 7">
    <name type="scientific">Tetradesmus obliquus</name>
    <name type="common">Green alga</name>
    <name type="synonym">Acutodesmus obliquus</name>
    <dbReference type="NCBI Taxonomy" id="3088"/>
    <lineage>
        <taxon>Eukaryota</taxon>
        <taxon>Viridiplantae</taxon>
        <taxon>Chlorophyta</taxon>
        <taxon>core chlorophytes</taxon>
        <taxon>Chlorophyceae</taxon>
        <taxon>CS clade</taxon>
        <taxon>Sphaeropleales</taxon>
        <taxon>Scenedesmaceae</taxon>
        <taxon>Tetradesmus</taxon>
    </lineage>
</organism>
<dbReference type="PANTHER" id="PTHR11205">
    <property type="entry name" value="RIBOSOMAL PROTEIN S7"/>
    <property type="match status" value="1"/>
</dbReference>
<dbReference type="InterPro" id="IPR000235">
    <property type="entry name" value="Ribosomal_uS7"/>
</dbReference>
<evidence type="ECO:0000313" key="6">
    <source>
        <dbReference type="EMBL" id="SZX76357.1"/>
    </source>
</evidence>
<name>A0A383WFJ6_TETOB</name>
<gene>
    <name evidence="6" type="ORF">BQ4739_LOCUS16745</name>
</gene>
<keyword evidence="7" id="KW-1185">Reference proteome</keyword>
<dbReference type="GO" id="GO:0005840">
    <property type="term" value="C:ribosome"/>
    <property type="evidence" value="ECO:0007669"/>
    <property type="project" value="UniProtKB-KW"/>
</dbReference>
<dbReference type="GO" id="GO:0006412">
    <property type="term" value="P:translation"/>
    <property type="evidence" value="ECO:0007669"/>
    <property type="project" value="InterPro"/>
</dbReference>
<evidence type="ECO:0000313" key="7">
    <source>
        <dbReference type="Proteomes" id="UP000256970"/>
    </source>
</evidence>
<evidence type="ECO:0000256" key="1">
    <source>
        <dbReference type="ARBA" id="ARBA00007151"/>
    </source>
</evidence>
<accession>A0A383WFJ6</accession>
<dbReference type="Proteomes" id="UP000256970">
    <property type="component" value="Unassembled WGS sequence"/>
</dbReference>
<keyword evidence="3" id="KW-0687">Ribonucleoprotein</keyword>
<protein>
    <recommendedName>
        <fullName evidence="5">Small ribosomal subunit protein uS7 domain-containing protein</fullName>
    </recommendedName>
</protein>